<dbReference type="InterPro" id="IPR026444">
    <property type="entry name" value="Secre_tail"/>
</dbReference>
<dbReference type="Pfam" id="PF18962">
    <property type="entry name" value="Por_Secre_tail"/>
    <property type="match status" value="1"/>
</dbReference>
<evidence type="ECO:0000313" key="5">
    <source>
        <dbReference type="Proteomes" id="UP000191112"/>
    </source>
</evidence>
<name>A0A1T5CTU5_9FLAO</name>
<gene>
    <name evidence="4" type="ORF">SAMN05660477_00343</name>
</gene>
<dbReference type="Proteomes" id="UP000191112">
    <property type="component" value="Unassembled WGS sequence"/>
</dbReference>
<dbReference type="NCBIfam" id="TIGR04183">
    <property type="entry name" value="Por_Secre_tail"/>
    <property type="match status" value="1"/>
</dbReference>
<dbReference type="STRING" id="619805.SAMN05660477_00343"/>
<feature type="chain" id="PRO_5012278667" evidence="2">
    <location>
        <begin position="20"/>
        <end position="251"/>
    </location>
</feature>
<organism evidence="4 5">
    <name type="scientific">Soonwooa buanensis</name>
    <dbReference type="NCBI Taxonomy" id="619805"/>
    <lineage>
        <taxon>Bacteria</taxon>
        <taxon>Pseudomonadati</taxon>
        <taxon>Bacteroidota</taxon>
        <taxon>Flavobacteriia</taxon>
        <taxon>Flavobacteriales</taxon>
        <taxon>Weeksellaceae</taxon>
        <taxon>Chryseobacterium group</taxon>
        <taxon>Soonwooa</taxon>
    </lineage>
</organism>
<evidence type="ECO:0000256" key="2">
    <source>
        <dbReference type="SAM" id="SignalP"/>
    </source>
</evidence>
<protein>
    <submittedName>
        <fullName evidence="4">Por secretion system C-terminal sorting domain-containing protein</fullName>
    </submittedName>
</protein>
<dbReference type="EMBL" id="FUYZ01000001">
    <property type="protein sequence ID" value="SKB62787.1"/>
    <property type="molecule type" value="Genomic_DNA"/>
</dbReference>
<dbReference type="Gene3D" id="2.60.120.200">
    <property type="match status" value="1"/>
</dbReference>
<keyword evidence="1 2" id="KW-0732">Signal</keyword>
<dbReference type="OrthoDB" id="1465721at2"/>
<evidence type="ECO:0000259" key="3">
    <source>
        <dbReference type="Pfam" id="PF18962"/>
    </source>
</evidence>
<feature type="signal peptide" evidence="2">
    <location>
        <begin position="1"/>
        <end position="19"/>
    </location>
</feature>
<evidence type="ECO:0000256" key="1">
    <source>
        <dbReference type="ARBA" id="ARBA00022729"/>
    </source>
</evidence>
<dbReference type="RefSeq" id="WP_079665641.1">
    <property type="nucleotide sequence ID" value="NZ_FUYZ01000001.1"/>
</dbReference>
<accession>A0A1T5CTU5</accession>
<dbReference type="AlphaFoldDB" id="A0A1T5CTU5"/>
<feature type="domain" description="Secretion system C-terminal sorting" evidence="3">
    <location>
        <begin position="196"/>
        <end position="249"/>
    </location>
</feature>
<proteinExistence type="predicted"/>
<reference evidence="4 5" key="1">
    <citation type="submission" date="2017-02" db="EMBL/GenBank/DDBJ databases">
        <authorList>
            <person name="Peterson S.W."/>
        </authorList>
    </citation>
    <scope>NUCLEOTIDE SEQUENCE [LARGE SCALE GENOMIC DNA]</scope>
    <source>
        <strain evidence="4 5">DSM 22323</strain>
    </source>
</reference>
<sequence>MKKFYSLLAVAAISMTVSAQQTVFEATFDDITGTGGNDGKWSGQIANNSLSSYETGGSWTLANAYSGNNAVKLGSGSNLGSITTPTIVAEGVATLTFRAGAWDSTNESTTLKISATGATLDQATVTLVKGSFTTYTVNITGANKAVKIKFEGQKASNSRFFIDDIRVTVPTQAVTDTNATKVNLVKNTVVANEIIFGQEAQVSVINMAGQVVKTAEVKDNSRLDVSNLAKGTYIVTATVNGKAVSQKVIKK</sequence>
<keyword evidence="5" id="KW-1185">Reference proteome</keyword>
<evidence type="ECO:0000313" key="4">
    <source>
        <dbReference type="EMBL" id="SKB62787.1"/>
    </source>
</evidence>